<evidence type="ECO:0000256" key="2">
    <source>
        <dbReference type="SAM" id="SignalP"/>
    </source>
</evidence>
<dbReference type="AlphaFoldDB" id="A0A196SPR3"/>
<accession>A0A196SPR3</accession>
<keyword evidence="4" id="KW-1185">Reference proteome</keyword>
<keyword evidence="1" id="KW-0472">Membrane</keyword>
<evidence type="ECO:0000313" key="3">
    <source>
        <dbReference type="EMBL" id="OAO18157.1"/>
    </source>
</evidence>
<feature type="transmembrane region" description="Helical" evidence="1">
    <location>
        <begin position="128"/>
        <end position="147"/>
    </location>
</feature>
<dbReference type="Proteomes" id="UP000078348">
    <property type="component" value="Unassembled WGS sequence"/>
</dbReference>
<feature type="transmembrane region" description="Helical" evidence="1">
    <location>
        <begin position="83"/>
        <end position="108"/>
    </location>
</feature>
<evidence type="ECO:0000313" key="4">
    <source>
        <dbReference type="Proteomes" id="UP000078348"/>
    </source>
</evidence>
<name>A0A196SPR3_BLAHN</name>
<gene>
    <name evidence="3" type="ORF">AV274_0097</name>
</gene>
<keyword evidence="1" id="KW-0812">Transmembrane</keyword>
<comment type="caution">
    <text evidence="3">The sequence shown here is derived from an EMBL/GenBank/DDBJ whole genome shotgun (WGS) entry which is preliminary data.</text>
</comment>
<dbReference type="EMBL" id="LXWW01000004">
    <property type="protein sequence ID" value="OAO18157.1"/>
    <property type="molecule type" value="Genomic_DNA"/>
</dbReference>
<keyword evidence="2" id="KW-0732">Signal</keyword>
<dbReference type="OrthoDB" id="10267969at2759"/>
<organism evidence="3 4">
    <name type="scientific">Blastocystis sp. subtype 1 (strain ATCC 50177 / NandII)</name>
    <dbReference type="NCBI Taxonomy" id="478820"/>
    <lineage>
        <taxon>Eukaryota</taxon>
        <taxon>Sar</taxon>
        <taxon>Stramenopiles</taxon>
        <taxon>Bigyra</taxon>
        <taxon>Opalozoa</taxon>
        <taxon>Opalinata</taxon>
        <taxon>Blastocystidae</taxon>
        <taxon>Blastocystis</taxon>
    </lineage>
</organism>
<proteinExistence type="predicted"/>
<feature type="signal peptide" evidence="2">
    <location>
        <begin position="1"/>
        <end position="18"/>
    </location>
</feature>
<sequence>MAMASSSMMIRMAKPLLSSSCLLGCTMFAGDILSQSISSYSPTIDFKRSFTVGVTGFAVSGPLSFSIGRLVHKLYPGCGRLTVIKRTVMSTCLSPIVIACGVVPSVYLLTHNRESVHEKLVNRVPMNWAMSMLLLVPFSYIHSRFIIRRFQNLARNSTNAICNSLASNKSEGHMEMDFIVDSMF</sequence>
<protein>
    <submittedName>
        <fullName evidence="3">Uncharacterized protein</fullName>
    </submittedName>
</protein>
<feature type="chain" id="PRO_5008274747" evidence="2">
    <location>
        <begin position="19"/>
        <end position="184"/>
    </location>
</feature>
<feature type="transmembrane region" description="Helical" evidence="1">
    <location>
        <begin position="50"/>
        <end position="71"/>
    </location>
</feature>
<keyword evidence="1" id="KW-1133">Transmembrane helix</keyword>
<evidence type="ECO:0000256" key="1">
    <source>
        <dbReference type="SAM" id="Phobius"/>
    </source>
</evidence>
<reference evidence="3 4" key="1">
    <citation type="submission" date="2016-05" db="EMBL/GenBank/DDBJ databases">
        <title>Nuclear genome of Blastocystis sp. subtype 1 NandII.</title>
        <authorList>
            <person name="Gentekaki E."/>
            <person name="Curtis B."/>
            <person name="Stairs C."/>
            <person name="Eme L."/>
            <person name="Herman E."/>
            <person name="Klimes V."/>
            <person name="Arias M.C."/>
            <person name="Elias M."/>
            <person name="Hilliou F."/>
            <person name="Klute M."/>
            <person name="Malik S.-B."/>
            <person name="Pightling A."/>
            <person name="Rachubinski R."/>
            <person name="Salas D."/>
            <person name="Schlacht A."/>
            <person name="Suga H."/>
            <person name="Archibald J."/>
            <person name="Ball S.G."/>
            <person name="Clark G."/>
            <person name="Dacks J."/>
            <person name="Van Der Giezen M."/>
            <person name="Tsaousis A."/>
            <person name="Roger A."/>
        </authorList>
    </citation>
    <scope>NUCLEOTIDE SEQUENCE [LARGE SCALE GENOMIC DNA]</scope>
    <source>
        <strain evidence="4">ATCC 50177 / NandII</strain>
    </source>
</reference>